<feature type="transmembrane region" description="Helical" evidence="1">
    <location>
        <begin position="69"/>
        <end position="92"/>
    </location>
</feature>
<keyword evidence="3" id="KW-1185">Reference proteome</keyword>
<feature type="transmembrane region" description="Helical" evidence="1">
    <location>
        <begin position="258"/>
        <end position="275"/>
    </location>
</feature>
<keyword evidence="1" id="KW-1133">Transmembrane helix</keyword>
<protein>
    <submittedName>
        <fullName evidence="2">EamA-like transporter family protein</fullName>
    </submittedName>
</protein>
<evidence type="ECO:0000313" key="3">
    <source>
        <dbReference type="Proteomes" id="UP000193409"/>
    </source>
</evidence>
<feature type="transmembrane region" description="Helical" evidence="1">
    <location>
        <begin position="159"/>
        <end position="177"/>
    </location>
</feature>
<dbReference type="EMBL" id="FWFQ01000024">
    <property type="protein sequence ID" value="SLN56820.1"/>
    <property type="molecule type" value="Genomic_DNA"/>
</dbReference>
<feature type="transmembrane region" description="Helical" evidence="1">
    <location>
        <begin position="224"/>
        <end position="246"/>
    </location>
</feature>
<sequence>MDLWIPITIGAALAQNLRFMLQKHLKGGALSTGGATFSRFLFSAPLVALLLLSYAALTGQALPEPGGRFWLFALAGGLAQVLATMCVVALFAERNFAVGITFKKTEVLQTALLGFVVLGEGVSIGALCAMLLGFVAVVLLADPPKAAGQGGWRRYLNRATGLGVLSGILFACSAVGYRGASLSLGDLDFFLRSVFTLSCVTAAQTVGMALWLRLRERGEIGRVLANWRVAALVGVTSMLGSLGWFTAFTLQNASYVKALGQIELIFSFLATVFVFRERTTGREVLAMVLLTASILLLILWK</sequence>
<keyword evidence="1" id="KW-0472">Membrane</keyword>
<proteinExistence type="predicted"/>
<dbReference type="Proteomes" id="UP000193409">
    <property type="component" value="Unassembled WGS sequence"/>
</dbReference>
<feature type="transmembrane region" description="Helical" evidence="1">
    <location>
        <begin position="189"/>
        <end position="212"/>
    </location>
</feature>
<name>A0A1Y5TBS0_9RHOB</name>
<dbReference type="RefSeq" id="WP_085869492.1">
    <property type="nucleotide sequence ID" value="NZ_FWFQ01000024.1"/>
</dbReference>
<dbReference type="InterPro" id="IPR037185">
    <property type="entry name" value="EmrE-like"/>
</dbReference>
<feature type="transmembrane region" description="Helical" evidence="1">
    <location>
        <begin position="112"/>
        <end position="139"/>
    </location>
</feature>
<reference evidence="2 3" key="1">
    <citation type="submission" date="2017-03" db="EMBL/GenBank/DDBJ databases">
        <authorList>
            <person name="Afonso C.L."/>
            <person name="Miller P.J."/>
            <person name="Scott M.A."/>
            <person name="Spackman E."/>
            <person name="Goraichik I."/>
            <person name="Dimitrov K.M."/>
            <person name="Suarez D.L."/>
            <person name="Swayne D.E."/>
        </authorList>
    </citation>
    <scope>NUCLEOTIDE SEQUENCE [LARGE SCALE GENOMIC DNA]</scope>
    <source>
        <strain evidence="2 3">CECT 7680</strain>
    </source>
</reference>
<dbReference type="AlphaFoldDB" id="A0A1Y5TBS0"/>
<dbReference type="SUPFAM" id="SSF103481">
    <property type="entry name" value="Multidrug resistance efflux transporter EmrE"/>
    <property type="match status" value="2"/>
</dbReference>
<feature type="transmembrane region" description="Helical" evidence="1">
    <location>
        <begin position="38"/>
        <end position="57"/>
    </location>
</feature>
<evidence type="ECO:0000256" key="1">
    <source>
        <dbReference type="SAM" id="Phobius"/>
    </source>
</evidence>
<organism evidence="2 3">
    <name type="scientific">Pseudoruegeria aquimaris</name>
    <dbReference type="NCBI Taxonomy" id="393663"/>
    <lineage>
        <taxon>Bacteria</taxon>
        <taxon>Pseudomonadati</taxon>
        <taxon>Pseudomonadota</taxon>
        <taxon>Alphaproteobacteria</taxon>
        <taxon>Rhodobacterales</taxon>
        <taxon>Roseobacteraceae</taxon>
        <taxon>Pseudoruegeria</taxon>
    </lineage>
</organism>
<accession>A0A1Y5TBS0</accession>
<dbReference type="OrthoDB" id="5243804at2"/>
<keyword evidence="1" id="KW-0812">Transmembrane</keyword>
<feature type="transmembrane region" description="Helical" evidence="1">
    <location>
        <begin position="284"/>
        <end position="300"/>
    </location>
</feature>
<gene>
    <name evidence="2" type="ORF">PSA7680_02957</name>
</gene>
<evidence type="ECO:0000313" key="2">
    <source>
        <dbReference type="EMBL" id="SLN56820.1"/>
    </source>
</evidence>